<dbReference type="Pfam" id="PF22763">
    <property type="entry name" value="NrS1-1_pol-like_HBD"/>
    <property type="match status" value="1"/>
</dbReference>
<dbReference type="InterPro" id="IPR004968">
    <property type="entry name" value="DNA_primase/NTPase_C"/>
</dbReference>
<dbReference type="Proteomes" id="UP000525298">
    <property type="component" value="Unassembled WGS sequence"/>
</dbReference>
<organism evidence="7 8">
    <name type="scientific">Desulfosalsimonas propionicica</name>
    <dbReference type="NCBI Taxonomy" id="332175"/>
    <lineage>
        <taxon>Bacteria</taxon>
        <taxon>Pseudomonadati</taxon>
        <taxon>Thermodesulfobacteriota</taxon>
        <taxon>Desulfobacteria</taxon>
        <taxon>Desulfobacterales</taxon>
        <taxon>Desulfosalsimonadaceae</taxon>
        <taxon>Desulfosalsimonas</taxon>
    </lineage>
</organism>
<evidence type="ECO:0000256" key="1">
    <source>
        <dbReference type="ARBA" id="ARBA00022741"/>
    </source>
</evidence>
<protein>
    <submittedName>
        <fullName evidence="7">Putative DNA primase/helicase</fullName>
    </submittedName>
</protein>
<evidence type="ECO:0000313" key="7">
    <source>
        <dbReference type="EMBL" id="MBA2882078.1"/>
    </source>
</evidence>
<evidence type="ECO:0000256" key="3">
    <source>
        <dbReference type="ARBA" id="ARBA00022806"/>
    </source>
</evidence>
<dbReference type="SUPFAM" id="SSF52540">
    <property type="entry name" value="P-loop containing nucleoside triphosphate hydrolases"/>
    <property type="match status" value="1"/>
</dbReference>
<dbReference type="GO" id="GO:0004386">
    <property type="term" value="F:helicase activity"/>
    <property type="evidence" value="ECO:0007669"/>
    <property type="project" value="UniProtKB-KW"/>
</dbReference>
<comment type="caution">
    <text evidence="7">The sequence shown here is derived from an EMBL/GenBank/DDBJ whole genome shotgun (WGS) entry which is preliminary data.</text>
</comment>
<keyword evidence="2" id="KW-0378">Hydrolase</keyword>
<name>A0A7W0HLA6_9BACT</name>
<feature type="domain" description="SF3 helicase" evidence="6">
    <location>
        <begin position="459"/>
        <end position="618"/>
    </location>
</feature>
<dbReference type="SMART" id="SM00885">
    <property type="entry name" value="D5_N"/>
    <property type="match status" value="1"/>
</dbReference>
<dbReference type="InterPro" id="IPR014015">
    <property type="entry name" value="Helicase_SF3_DNA-vir"/>
</dbReference>
<dbReference type="EMBL" id="JACDUS010000006">
    <property type="protein sequence ID" value="MBA2882078.1"/>
    <property type="molecule type" value="Genomic_DNA"/>
</dbReference>
<dbReference type="InterPro" id="IPR006500">
    <property type="entry name" value="Helicase_put_C_phage/plasmid"/>
</dbReference>
<reference evidence="7 8" key="1">
    <citation type="submission" date="2020-07" db="EMBL/GenBank/DDBJ databases">
        <title>Genomic Encyclopedia of Type Strains, Phase IV (KMG-IV): sequencing the most valuable type-strain genomes for metagenomic binning, comparative biology and taxonomic classification.</title>
        <authorList>
            <person name="Goeker M."/>
        </authorList>
    </citation>
    <scope>NUCLEOTIDE SEQUENCE [LARGE SCALE GENOMIC DNA]</scope>
    <source>
        <strain evidence="7 8">DSM 17721</strain>
    </source>
</reference>
<evidence type="ECO:0000256" key="5">
    <source>
        <dbReference type="SAM" id="MobiDB-lite"/>
    </source>
</evidence>
<keyword evidence="1" id="KW-0547">Nucleotide-binding</keyword>
<evidence type="ECO:0000313" key="8">
    <source>
        <dbReference type="Proteomes" id="UP000525298"/>
    </source>
</evidence>
<dbReference type="Pfam" id="PF19263">
    <property type="entry name" value="DUF5906"/>
    <property type="match status" value="1"/>
</dbReference>
<evidence type="ECO:0000256" key="2">
    <source>
        <dbReference type="ARBA" id="ARBA00022801"/>
    </source>
</evidence>
<dbReference type="InterPro" id="IPR051620">
    <property type="entry name" value="ORF904-like_C"/>
</dbReference>
<dbReference type="InterPro" id="IPR027417">
    <property type="entry name" value="P-loop_NTPase"/>
</dbReference>
<evidence type="ECO:0000256" key="4">
    <source>
        <dbReference type="ARBA" id="ARBA00022840"/>
    </source>
</evidence>
<evidence type="ECO:0000259" key="6">
    <source>
        <dbReference type="PROSITE" id="PS51206"/>
    </source>
</evidence>
<dbReference type="GO" id="GO:0005524">
    <property type="term" value="F:ATP binding"/>
    <property type="evidence" value="ECO:0007669"/>
    <property type="project" value="UniProtKB-KW"/>
</dbReference>
<dbReference type="Gene3D" id="3.40.50.300">
    <property type="entry name" value="P-loop containing nucleotide triphosphate hydrolases"/>
    <property type="match status" value="1"/>
</dbReference>
<dbReference type="Pfam" id="PF03288">
    <property type="entry name" value="Pox_D5"/>
    <property type="match status" value="1"/>
</dbReference>
<gene>
    <name evidence="7" type="ORF">HNR65_002412</name>
</gene>
<dbReference type="Pfam" id="PF08706">
    <property type="entry name" value="D5_N"/>
    <property type="match status" value="1"/>
</dbReference>
<keyword evidence="3 7" id="KW-0347">Helicase</keyword>
<accession>A0A7W0HLA6</accession>
<dbReference type="InterPro" id="IPR054468">
    <property type="entry name" value="NrSPol-like_HBD"/>
</dbReference>
<dbReference type="PANTHER" id="PTHR35372">
    <property type="entry name" value="ATP BINDING PROTEIN-RELATED"/>
    <property type="match status" value="1"/>
</dbReference>
<dbReference type="RefSeq" id="WP_181551723.1">
    <property type="nucleotide sequence ID" value="NZ_JACDUS010000006.1"/>
</dbReference>
<sequence length="744" mass="85029">MKQTSITQEVNLKEIPQELLNKEQWIAWKGEYKENGKVVKRPIDPNTGLYAKTNTPDTWSSFAKAFKHYRDNDLDGIGFVFSETDPYLGIDLDDCLDDGLSPEMETLVKSFNSYTEISPSGRGLHIIVKGKLPGRGLRKDKIEVYDKARFFTITGNRMANTPKQIAEREDAINLLYDKLLSPQTNDTGNNNGTEKSMPAGDTEKFKALWDGNYQDYHSQSEADLALCQLLTHYSGKNPEAIDKLFRNSGLYRPKWDEAHYSDGSTYGQTTIQKAIETSGNSRQEKPETSTQQPEFNRTDLGNAERLVYHFGDKIRYCHAWKTWFIWDGCRWCPDETNRIREFAKQTVRLIYHEAKKTEDDSKRQALAKHAVSSESESRIRSMVSLAQSDNQVAIKPDEFDCDRFLFNCLNGTLDLRTGRLFPHRKENYITKLAKIHFDPYAKCPQWMSFLNRIMDKNANLIEFLKRAVGYSLTGDVSEQCLFIFFGSGANGKSTFLRTIDMLMGDYGQQTATETLLVKQKGAIPNDIARLKGSRFITASEAEAEQRLAESLIKQMTGGDIISARFLHQEWFDFEPTYKIFLGTNHKPVIKGTDYAIWRRIKLVPFEVTIPENERDGKLLDKLRDELSGILSWAIQGCMEWQNSGLGIPQEVSAATDEYKNEMDIISDFINECCIESPGSRVLFRDLYQAYKNWCDENGDYPLKKNAFSRRLREKGYVQARIGNSGAKGWKGISLVEEFLPDQVG</sequence>
<dbReference type="InterPro" id="IPR014818">
    <property type="entry name" value="Phage/plasmid_primase_P4_C"/>
</dbReference>
<dbReference type="InterPro" id="IPR045455">
    <property type="entry name" value="NrS-1_pol-like_helicase"/>
</dbReference>
<dbReference type="NCBIfam" id="TIGR01613">
    <property type="entry name" value="primase_Cterm"/>
    <property type="match status" value="1"/>
</dbReference>
<dbReference type="PROSITE" id="PS51206">
    <property type="entry name" value="SF3_HELICASE_1"/>
    <property type="match status" value="1"/>
</dbReference>
<keyword evidence="4" id="KW-0067">ATP-binding</keyword>
<dbReference type="AlphaFoldDB" id="A0A7W0HLA6"/>
<dbReference type="GO" id="GO:0016787">
    <property type="term" value="F:hydrolase activity"/>
    <property type="evidence" value="ECO:0007669"/>
    <property type="project" value="UniProtKB-KW"/>
</dbReference>
<proteinExistence type="predicted"/>
<keyword evidence="8" id="KW-1185">Reference proteome</keyword>
<dbReference type="PANTHER" id="PTHR35372:SF2">
    <property type="entry name" value="SF3 HELICASE DOMAIN-CONTAINING PROTEIN"/>
    <property type="match status" value="1"/>
</dbReference>
<feature type="region of interest" description="Disordered" evidence="5">
    <location>
        <begin position="277"/>
        <end position="297"/>
    </location>
</feature>